<accession>A0A815N8P3</accession>
<keyword evidence="1" id="KW-1133">Transmembrane helix</keyword>
<feature type="transmembrane region" description="Helical" evidence="1">
    <location>
        <begin position="384"/>
        <end position="413"/>
    </location>
</feature>
<evidence type="ECO:0000313" key="2">
    <source>
        <dbReference type="EMBL" id="CAF1429906.1"/>
    </source>
</evidence>
<keyword evidence="1" id="KW-0472">Membrane</keyword>
<evidence type="ECO:0000256" key="1">
    <source>
        <dbReference type="SAM" id="Phobius"/>
    </source>
</evidence>
<gene>
    <name evidence="2" type="ORF">EDS130_LOCUS38130</name>
</gene>
<evidence type="ECO:0000313" key="3">
    <source>
        <dbReference type="Proteomes" id="UP000663852"/>
    </source>
</evidence>
<dbReference type="Proteomes" id="UP000663852">
    <property type="component" value="Unassembled WGS sequence"/>
</dbReference>
<proteinExistence type="predicted"/>
<dbReference type="EMBL" id="CAJNOJ010000391">
    <property type="protein sequence ID" value="CAF1429906.1"/>
    <property type="molecule type" value="Genomic_DNA"/>
</dbReference>
<organism evidence="2 3">
    <name type="scientific">Adineta ricciae</name>
    <name type="common">Rotifer</name>
    <dbReference type="NCBI Taxonomy" id="249248"/>
    <lineage>
        <taxon>Eukaryota</taxon>
        <taxon>Metazoa</taxon>
        <taxon>Spiralia</taxon>
        <taxon>Gnathifera</taxon>
        <taxon>Rotifera</taxon>
        <taxon>Eurotatoria</taxon>
        <taxon>Bdelloidea</taxon>
        <taxon>Adinetida</taxon>
        <taxon>Adinetidae</taxon>
        <taxon>Adineta</taxon>
    </lineage>
</organism>
<keyword evidence="1" id="KW-0812">Transmembrane</keyword>
<comment type="caution">
    <text evidence="2">The sequence shown here is derived from an EMBL/GenBank/DDBJ whole genome shotgun (WGS) entry which is preliminary data.</text>
</comment>
<dbReference type="AlphaFoldDB" id="A0A815N8P3"/>
<sequence>MTDGKEMVNNRRFISNSFHKCELFLLTFNLFPSIPPTTDEHKLRKQRISTRLFISLLTISLSILLLYNSLINIAQTIQVEKPSPQQYFQLYHKYGQALTCDCTEISINYKKFIDIQHTLHQVCQSDFVTQKWINYLNIPFGDDLVDGTNFRVVGSFIFQVLNTLCSLVNETISNRLTQFYSNQYISASLIPSDVLESQTKTFISQFISSSINDFLLSLSIMRNTTQSNALVSALFTNFKFEYDSKWKFVDSYSRIFSECACAASARCVVAATIPDFYDTKPLFSIPGLYVGCYAIEALLQSNLQCFYDNNCVKRLKSYFTESIPMNVTALNVSLSNHFRMNSTIESILNELMVEEWKSSTTYEKYYNECQPAICSYTELAKNGVVYIVTIVIGLIGGLITVLKILVPGLVTFISNMKRRQSTRIGKTRNRFAMII</sequence>
<feature type="transmembrane region" description="Helical" evidence="1">
    <location>
        <begin position="52"/>
        <end position="71"/>
    </location>
</feature>
<protein>
    <submittedName>
        <fullName evidence="2">Uncharacterized protein</fullName>
    </submittedName>
</protein>
<name>A0A815N8P3_ADIRI</name>
<reference evidence="2" key="1">
    <citation type="submission" date="2021-02" db="EMBL/GenBank/DDBJ databases">
        <authorList>
            <person name="Nowell W R."/>
        </authorList>
    </citation>
    <scope>NUCLEOTIDE SEQUENCE</scope>
</reference>